<reference evidence="2" key="1">
    <citation type="submission" date="2014-11" db="EMBL/GenBank/DDBJ databases">
        <authorList>
            <person name="Otto D Thomas"/>
            <person name="Naeem Raeece"/>
        </authorList>
    </citation>
    <scope>NUCLEOTIDE SEQUENCE</scope>
</reference>
<organism evidence="2">
    <name type="scientific">Chromera velia CCMP2878</name>
    <dbReference type="NCBI Taxonomy" id="1169474"/>
    <lineage>
        <taxon>Eukaryota</taxon>
        <taxon>Sar</taxon>
        <taxon>Alveolata</taxon>
        <taxon>Colpodellida</taxon>
        <taxon>Chromeraceae</taxon>
        <taxon>Chromera</taxon>
    </lineage>
</organism>
<evidence type="ECO:0000313" key="2">
    <source>
        <dbReference type="EMBL" id="CEM33587.1"/>
    </source>
</evidence>
<evidence type="ECO:0000256" key="1">
    <source>
        <dbReference type="SAM" id="MobiDB-lite"/>
    </source>
</evidence>
<feature type="region of interest" description="Disordered" evidence="1">
    <location>
        <begin position="142"/>
        <end position="307"/>
    </location>
</feature>
<dbReference type="EMBL" id="CDMZ01001505">
    <property type="protein sequence ID" value="CEM33587.1"/>
    <property type="molecule type" value="Genomic_DNA"/>
</dbReference>
<protein>
    <submittedName>
        <fullName evidence="2">Uncharacterized protein</fullName>
    </submittedName>
</protein>
<feature type="compositionally biased region" description="Acidic residues" evidence="1">
    <location>
        <begin position="225"/>
        <end position="240"/>
    </location>
</feature>
<dbReference type="PhylomeDB" id="A0A0G4GSI7"/>
<dbReference type="AlphaFoldDB" id="A0A0G4GSI7"/>
<proteinExistence type="predicted"/>
<feature type="region of interest" description="Disordered" evidence="1">
    <location>
        <begin position="30"/>
        <end position="103"/>
    </location>
</feature>
<gene>
    <name evidence="2" type="ORF">Cvel_23193</name>
</gene>
<accession>A0A0G4GSI7</accession>
<dbReference type="Gene3D" id="1.10.8.10">
    <property type="entry name" value="DNA helicase RuvA subunit, C-terminal domain"/>
    <property type="match status" value="1"/>
</dbReference>
<dbReference type="VEuPathDB" id="CryptoDB:Cvel_23193"/>
<feature type="compositionally biased region" description="Basic and acidic residues" evidence="1">
    <location>
        <begin position="249"/>
        <end position="273"/>
    </location>
</feature>
<sequence length="307" mass="33107">MRQTGVEREAARQALAEGEDLVKAILSLMNEQTEIEQTQRRPPRGRQRRGEGKGWDIFPEDFGESAAAGKEASESPVPVTPLEKQQQKLVSPAPLSPHLAIPVTVPPQPPTFMCLPPPSKTNSRTVPPIAVLRERLKAAPGSIIPPIKGSKREEGLTLGQRGAIGQKSERGGQKRKIRVTRAGAAPSLTLRTESLYSVSAKEGEEGDDRSVCTSTLEKAPPLSLAEEEGEGGYIFSEEEGGMVPAGTRRSPEAQKRWEEERRKEKDESLKQRGEVWPADQPVSSSSSSSSSAGVNVEESGKGFGGEV</sequence>
<name>A0A0G4GSI7_9ALVE</name>